<accession>A0A7W5C904</accession>
<evidence type="ECO:0000259" key="1">
    <source>
        <dbReference type="PROSITE" id="PS51462"/>
    </source>
</evidence>
<dbReference type="AlphaFoldDB" id="A0A7W5C904"/>
<dbReference type="PANTHER" id="PTHR10885:SF0">
    <property type="entry name" value="ISOPENTENYL-DIPHOSPHATE DELTA-ISOMERASE"/>
    <property type="match status" value="1"/>
</dbReference>
<comment type="caution">
    <text evidence="2">The sequence shown here is derived from an EMBL/GenBank/DDBJ whole genome shotgun (WGS) entry which is preliminary data.</text>
</comment>
<dbReference type="InterPro" id="IPR000086">
    <property type="entry name" value="NUDIX_hydrolase_dom"/>
</dbReference>
<keyword evidence="3" id="KW-1185">Reference proteome</keyword>
<keyword evidence="2" id="KW-0413">Isomerase</keyword>
<dbReference type="PROSITE" id="PS51462">
    <property type="entry name" value="NUDIX"/>
    <property type="match status" value="1"/>
</dbReference>
<name>A0A7W5C904_9BACL</name>
<gene>
    <name evidence="2" type="ORF">FHS16_003423</name>
</gene>
<evidence type="ECO:0000313" key="3">
    <source>
        <dbReference type="Proteomes" id="UP000518605"/>
    </source>
</evidence>
<dbReference type="InterPro" id="IPR015797">
    <property type="entry name" value="NUDIX_hydrolase-like_dom_sf"/>
</dbReference>
<proteinExistence type="predicted"/>
<dbReference type="SUPFAM" id="SSF55811">
    <property type="entry name" value="Nudix"/>
    <property type="match status" value="1"/>
</dbReference>
<reference evidence="2 3" key="1">
    <citation type="submission" date="2020-08" db="EMBL/GenBank/DDBJ databases">
        <title>Genomic Encyclopedia of Type Strains, Phase III (KMG-III): the genomes of soil and plant-associated and newly described type strains.</title>
        <authorList>
            <person name="Whitman W."/>
        </authorList>
    </citation>
    <scope>NUCLEOTIDE SEQUENCE [LARGE SCALE GENOMIC DNA]</scope>
    <source>
        <strain evidence="2 3">CECT 8234</strain>
    </source>
</reference>
<dbReference type="Gene3D" id="3.90.79.10">
    <property type="entry name" value="Nucleoside Triphosphate Pyrophosphohydrolase"/>
    <property type="match status" value="1"/>
</dbReference>
<dbReference type="GO" id="GO:0016853">
    <property type="term" value="F:isomerase activity"/>
    <property type="evidence" value="ECO:0007669"/>
    <property type="project" value="UniProtKB-KW"/>
</dbReference>
<evidence type="ECO:0000313" key="2">
    <source>
        <dbReference type="EMBL" id="MBB3153361.1"/>
    </source>
</evidence>
<dbReference type="EMBL" id="JACHXW010000009">
    <property type="protein sequence ID" value="MBB3153361.1"/>
    <property type="molecule type" value="Genomic_DNA"/>
</dbReference>
<dbReference type="Pfam" id="PF00293">
    <property type="entry name" value="NUDIX"/>
    <property type="match status" value="1"/>
</dbReference>
<protein>
    <submittedName>
        <fullName evidence="2">Isopentenyldiphosphate isomerase</fullName>
    </submittedName>
</protein>
<feature type="domain" description="Nudix hydrolase" evidence="1">
    <location>
        <begin position="29"/>
        <end position="173"/>
    </location>
</feature>
<dbReference type="RefSeq" id="WP_183564741.1">
    <property type="nucleotide sequence ID" value="NZ_CBCSLB010000030.1"/>
</dbReference>
<organism evidence="2 3">
    <name type="scientific">Paenibacillus endophyticus</name>
    <dbReference type="NCBI Taxonomy" id="1294268"/>
    <lineage>
        <taxon>Bacteria</taxon>
        <taxon>Bacillati</taxon>
        <taxon>Bacillota</taxon>
        <taxon>Bacilli</taxon>
        <taxon>Bacillales</taxon>
        <taxon>Paenibacillaceae</taxon>
        <taxon>Paenibacillus</taxon>
    </lineage>
</organism>
<dbReference type="Proteomes" id="UP000518605">
    <property type="component" value="Unassembled WGS sequence"/>
</dbReference>
<sequence>MADELFDIYDEQLRPLGTATRAETHARGYWHRTFHCWLTRREGDRRFVRFQLRQDSKDTNPGCYDITAAGHLAAGENIREAMRELEEELGVTASFEQLIPLGQIREDASGVVNGMPFIDREVSDVFGLVCEVPLHELKLQPEEVAGVYEADLDALIALFEGSLSEVSAFGVELGEPGAPLKAVQLSVQSSQFVPRDFAYYVKVLQALHGCT</sequence>
<dbReference type="PANTHER" id="PTHR10885">
    <property type="entry name" value="ISOPENTENYL-DIPHOSPHATE DELTA-ISOMERASE"/>
    <property type="match status" value="1"/>
</dbReference>
<dbReference type="CDD" id="cd04692">
    <property type="entry name" value="NUDIX_Hydrolase"/>
    <property type="match status" value="1"/>
</dbReference>